<protein>
    <submittedName>
        <fullName evidence="1">Uncharacterized protein</fullName>
    </submittedName>
</protein>
<dbReference type="Proteomes" id="UP000236569">
    <property type="component" value="Unassembled WGS sequence"/>
</dbReference>
<dbReference type="AlphaFoldDB" id="A0A2I9DMT5"/>
<gene>
    <name evidence="1" type="ORF">DAERI_080122</name>
</gene>
<comment type="caution">
    <text evidence="1">The sequence shown here is derived from an EMBL/GenBank/DDBJ whole genome shotgun (WGS) entry which is preliminary data.</text>
</comment>
<evidence type="ECO:0000313" key="2">
    <source>
        <dbReference type="Proteomes" id="UP000236569"/>
    </source>
</evidence>
<sequence length="269" mass="28383">MGRAVRGMGAPEAGLTRRAHAVGMARNLALTLGLALSALAAAAPQHFTQSTFVLDGQGWQPAAVLCDAPDRVITLSNSGAASIAVYRRFFKANPARVTRTMYSVGAPDGAAGSIYRPLYPLRDGVDTSKYTYFFRTSDVQGTASGETMDRVSLNTPLDGRVTCRWASGVVFLGVTGRRTVIVRAHGDRVTYTSRDFGGQGGVTVTGGQHTPGGQEEYAWTTPDGYTYGLEVGSPSGGPGATLTVSRNGQTLRREGFLAYSVSRPARGQP</sequence>
<keyword evidence="2" id="KW-1185">Reference proteome</keyword>
<accession>A0A2I9DMT5</accession>
<proteinExistence type="predicted"/>
<evidence type="ECO:0000313" key="1">
    <source>
        <dbReference type="EMBL" id="GBF06331.1"/>
    </source>
</evidence>
<reference evidence="2" key="1">
    <citation type="submission" date="2018-01" db="EMBL/GenBank/DDBJ databases">
        <title>Draft Genome Sequence of the Radioresistant Bacterium Deinococcus aerius TR0125, Isolated from the Higher Atmosphere above Japan.</title>
        <authorList>
            <person name="Satoh K."/>
            <person name="Arai H."/>
            <person name="Sanzen T."/>
            <person name="Kawaguchi Y."/>
            <person name="Hayashi H."/>
            <person name="Yokobori S."/>
            <person name="Yamagishi A."/>
            <person name="Oono Y."/>
            <person name="Narumi I."/>
        </authorList>
    </citation>
    <scope>NUCLEOTIDE SEQUENCE [LARGE SCALE GENOMIC DNA]</scope>
    <source>
        <strain evidence="2">TR0125</strain>
    </source>
</reference>
<organism evidence="1 2">
    <name type="scientific">Deinococcus aerius</name>
    <dbReference type="NCBI Taxonomy" id="200253"/>
    <lineage>
        <taxon>Bacteria</taxon>
        <taxon>Thermotogati</taxon>
        <taxon>Deinococcota</taxon>
        <taxon>Deinococci</taxon>
        <taxon>Deinococcales</taxon>
        <taxon>Deinococcaceae</taxon>
        <taxon>Deinococcus</taxon>
    </lineage>
</organism>
<name>A0A2I9DMT5_9DEIO</name>
<dbReference type="EMBL" id="BFAG01000008">
    <property type="protein sequence ID" value="GBF06331.1"/>
    <property type="molecule type" value="Genomic_DNA"/>
</dbReference>